<dbReference type="HAMAP" id="MF_01454">
    <property type="entry name" value="GTPase_Obg"/>
    <property type="match status" value="1"/>
</dbReference>
<dbReference type="GO" id="GO:0005525">
    <property type="term" value="F:GTP binding"/>
    <property type="evidence" value="ECO:0007669"/>
    <property type="project" value="UniProtKB-KW"/>
</dbReference>
<feature type="domain" description="Obg" evidence="5">
    <location>
        <begin position="1"/>
        <end position="157"/>
    </location>
</feature>
<name>A0A0F9Q8Q6_9ZZZZ</name>
<dbReference type="GO" id="GO:0003924">
    <property type="term" value="F:GTPase activity"/>
    <property type="evidence" value="ECO:0007669"/>
    <property type="project" value="InterPro"/>
</dbReference>
<dbReference type="InterPro" id="IPR006073">
    <property type="entry name" value="GTP-bd"/>
</dbReference>
<dbReference type="EMBL" id="LAZR01004328">
    <property type="protein sequence ID" value="KKN09606.1"/>
    <property type="molecule type" value="Genomic_DNA"/>
</dbReference>
<reference evidence="6" key="1">
    <citation type="journal article" date="2015" name="Nature">
        <title>Complex archaea that bridge the gap between prokaryotes and eukaryotes.</title>
        <authorList>
            <person name="Spang A."/>
            <person name="Saw J.H."/>
            <person name="Jorgensen S.L."/>
            <person name="Zaremba-Niedzwiedzka K."/>
            <person name="Martijn J."/>
            <person name="Lind A.E."/>
            <person name="van Eijk R."/>
            <person name="Schleper C."/>
            <person name="Guy L."/>
            <person name="Ettema T.J."/>
        </authorList>
    </citation>
    <scope>NUCLEOTIDE SEQUENCE</scope>
</reference>
<proteinExistence type="inferred from homology"/>
<evidence type="ECO:0000259" key="4">
    <source>
        <dbReference type="PROSITE" id="PS51710"/>
    </source>
</evidence>
<dbReference type="Gene3D" id="3.40.50.300">
    <property type="entry name" value="P-loop containing nucleotide triphosphate hydrolases"/>
    <property type="match status" value="1"/>
</dbReference>
<dbReference type="PROSITE" id="PS51710">
    <property type="entry name" value="G_OBG"/>
    <property type="match status" value="1"/>
</dbReference>
<dbReference type="PANTHER" id="PTHR11702:SF31">
    <property type="entry name" value="MITOCHONDRIAL RIBOSOME-ASSOCIATED GTPASE 2"/>
    <property type="match status" value="1"/>
</dbReference>
<keyword evidence="2" id="KW-0547">Nucleotide-binding</keyword>
<dbReference type="InterPro" id="IPR006169">
    <property type="entry name" value="GTP1_OBG_dom"/>
</dbReference>
<evidence type="ECO:0000313" key="6">
    <source>
        <dbReference type="EMBL" id="KKN09606.1"/>
    </source>
</evidence>
<keyword evidence="3" id="KW-0342">GTP-binding</keyword>
<sequence length="328" mass="36425">MFIDSLKLKLSAGKGGNGIVAWKREKYQPKGGPYGGNGGKGGSIILEVDEHLLSFEKFFNRQKIKSENGCCGGSCNKTGKNGKNLIVKIPLGTILKDENDNVLFEFKKKEETFLLCKGGIGGRGNISFKTPTNRAPNIATEGKPGEIKEINFELKLIADVGLIGMPNAGKSTLMRQITHSKVKIGAYPFTTLHPNLGLVEFEDFSRILVADIPGIIKGAHINKGLGLSFLKHIERTSVLIFVIDSNTDDPRDDFQTLIDEIKIFNKDLLDRPSLTILNKTDLQNFENIKKFKKFYPFNKETLIEASALEKLGLDIFLKKLKPYCDTQF</sequence>
<dbReference type="PANTHER" id="PTHR11702">
    <property type="entry name" value="DEVELOPMENTALLY REGULATED GTP-BINDING PROTEIN-RELATED"/>
    <property type="match status" value="1"/>
</dbReference>
<evidence type="ECO:0000256" key="3">
    <source>
        <dbReference type="ARBA" id="ARBA00023134"/>
    </source>
</evidence>
<dbReference type="InterPro" id="IPR014100">
    <property type="entry name" value="GTP-bd_Obg/CgtA"/>
</dbReference>
<evidence type="ECO:0000259" key="5">
    <source>
        <dbReference type="PROSITE" id="PS51883"/>
    </source>
</evidence>
<dbReference type="Pfam" id="PF01018">
    <property type="entry name" value="GTP1_OBG"/>
    <property type="match status" value="1"/>
</dbReference>
<dbReference type="SUPFAM" id="SSF52540">
    <property type="entry name" value="P-loop containing nucleoside triphosphate hydrolases"/>
    <property type="match status" value="1"/>
</dbReference>
<dbReference type="Gene3D" id="2.70.210.12">
    <property type="entry name" value="GTP1/OBG domain"/>
    <property type="match status" value="1"/>
</dbReference>
<dbReference type="SUPFAM" id="SSF82051">
    <property type="entry name" value="Obg GTP-binding protein N-terminal domain"/>
    <property type="match status" value="1"/>
</dbReference>
<dbReference type="PROSITE" id="PS51883">
    <property type="entry name" value="OBG"/>
    <property type="match status" value="1"/>
</dbReference>
<gene>
    <name evidence="6" type="ORF">LCGC14_1044980</name>
</gene>
<comment type="similarity">
    <text evidence="1">Belongs to the TRAFAC class OBG-HflX-like GTPase superfamily. OBG GTPase family.</text>
</comment>
<dbReference type="NCBIfam" id="NF008956">
    <property type="entry name" value="PRK12299.1"/>
    <property type="match status" value="1"/>
</dbReference>
<evidence type="ECO:0000256" key="1">
    <source>
        <dbReference type="ARBA" id="ARBA00007699"/>
    </source>
</evidence>
<dbReference type="FunFam" id="2.70.210.12:FF:000001">
    <property type="entry name" value="GTPase Obg"/>
    <property type="match status" value="1"/>
</dbReference>
<dbReference type="CDD" id="cd01898">
    <property type="entry name" value="Obg"/>
    <property type="match status" value="1"/>
</dbReference>
<dbReference type="GO" id="GO:0000287">
    <property type="term" value="F:magnesium ion binding"/>
    <property type="evidence" value="ECO:0007669"/>
    <property type="project" value="InterPro"/>
</dbReference>
<protein>
    <recommendedName>
        <fullName evidence="7">OBG-type G domain-containing protein</fullName>
    </recommendedName>
</protein>
<evidence type="ECO:0008006" key="7">
    <source>
        <dbReference type="Google" id="ProtNLM"/>
    </source>
</evidence>
<dbReference type="NCBIfam" id="TIGR02729">
    <property type="entry name" value="Obg_CgtA"/>
    <property type="match status" value="1"/>
</dbReference>
<feature type="domain" description="OBG-type G" evidence="4">
    <location>
        <begin position="158"/>
        <end position="325"/>
    </location>
</feature>
<organism evidence="6">
    <name type="scientific">marine sediment metagenome</name>
    <dbReference type="NCBI Taxonomy" id="412755"/>
    <lineage>
        <taxon>unclassified sequences</taxon>
        <taxon>metagenomes</taxon>
        <taxon>ecological metagenomes</taxon>
    </lineage>
</organism>
<dbReference type="InterPro" id="IPR045086">
    <property type="entry name" value="OBG_GTPase"/>
</dbReference>
<dbReference type="InterPro" id="IPR027417">
    <property type="entry name" value="P-loop_NTPase"/>
</dbReference>
<evidence type="ECO:0000256" key="2">
    <source>
        <dbReference type="ARBA" id="ARBA00022741"/>
    </source>
</evidence>
<comment type="caution">
    <text evidence="6">The sequence shown here is derived from an EMBL/GenBank/DDBJ whole genome shotgun (WGS) entry which is preliminary data.</text>
</comment>
<accession>A0A0F9Q8Q6</accession>
<dbReference type="PRINTS" id="PR00326">
    <property type="entry name" value="GTP1OBG"/>
</dbReference>
<dbReference type="InterPro" id="IPR036726">
    <property type="entry name" value="GTP1_OBG_dom_sf"/>
</dbReference>
<dbReference type="Pfam" id="PF01926">
    <property type="entry name" value="MMR_HSR1"/>
    <property type="match status" value="1"/>
</dbReference>
<dbReference type="AlphaFoldDB" id="A0A0F9Q8Q6"/>
<dbReference type="InterPro" id="IPR031167">
    <property type="entry name" value="G_OBG"/>
</dbReference>
<dbReference type="PIRSF" id="PIRSF002401">
    <property type="entry name" value="GTP_bd_Obg/CgtA"/>
    <property type="match status" value="1"/>
</dbReference>